<dbReference type="AlphaFoldDB" id="A0A8D3WZ64"/>
<keyword evidence="1" id="KW-1133">Transmembrane helix</keyword>
<feature type="transmembrane region" description="Helical" evidence="1">
    <location>
        <begin position="85"/>
        <end position="107"/>
    </location>
</feature>
<sequence>MRNVPTTKKESMYFGMMMCGGMVLVMTMYNMLINDVIGHITLAEGILNLVITFVVAMAVETFVVGPVAKKVAFSLPFDMSKQLKVVLILSTCMVIGMVLCMSVYGLITMSFTKGLHGEPLLSSYAFIVMKNFIVAYPLQLLIMGPLVRGLFMKFVKKNPAAA</sequence>
<organism evidence="2 3">
    <name type="scientific">Priestia megaterium (strain WSH-002)</name>
    <name type="common">Bacillus megaterium</name>
    <dbReference type="NCBI Taxonomy" id="1006007"/>
    <lineage>
        <taxon>Bacteria</taxon>
        <taxon>Bacillati</taxon>
        <taxon>Bacillota</taxon>
        <taxon>Bacilli</taxon>
        <taxon>Bacillales</taxon>
        <taxon>Bacillaceae</taxon>
        <taxon>Priestia</taxon>
    </lineage>
</organism>
<dbReference type="EMBL" id="CP003017">
    <property type="protein sequence ID" value="AEN88760.1"/>
    <property type="molecule type" value="Genomic_DNA"/>
</dbReference>
<feature type="transmembrane region" description="Helical" evidence="1">
    <location>
        <begin position="127"/>
        <end position="147"/>
    </location>
</feature>
<feature type="transmembrane region" description="Helical" evidence="1">
    <location>
        <begin position="12"/>
        <end position="33"/>
    </location>
</feature>
<keyword evidence="1" id="KW-0472">Membrane</keyword>
<protein>
    <submittedName>
        <fullName evidence="2">Uncharacterized protein yybC</fullName>
    </submittedName>
</protein>
<dbReference type="Pfam" id="PF11391">
    <property type="entry name" value="DUF2798"/>
    <property type="match status" value="2"/>
</dbReference>
<feature type="transmembrane region" description="Helical" evidence="1">
    <location>
        <begin position="45"/>
        <end position="64"/>
    </location>
</feature>
<dbReference type="KEGG" id="bmh:BMWSH_1878"/>
<evidence type="ECO:0000313" key="3">
    <source>
        <dbReference type="Proteomes" id="UP000001283"/>
    </source>
</evidence>
<gene>
    <name evidence="2" type="primary">yybC</name>
    <name evidence="2" type="ORF">BMWSH_1878</name>
</gene>
<accession>A0A8D3WZ64</accession>
<evidence type="ECO:0000313" key="2">
    <source>
        <dbReference type="EMBL" id="AEN88760.1"/>
    </source>
</evidence>
<keyword evidence="1" id="KW-0812">Transmembrane</keyword>
<reference evidence="2 3" key="1">
    <citation type="journal article" date="2011" name="J. Bacteriol.">
        <title>Complete genome sequence of the industrial strain Bacillus megaterium WSH-002.</title>
        <authorList>
            <person name="Liu L."/>
            <person name="Li Y."/>
            <person name="Zhang J."/>
            <person name="Zou W."/>
            <person name="Zhou Z."/>
            <person name="Liu J."/>
            <person name="Li X."/>
            <person name="Wang L."/>
            <person name="Chen J."/>
        </authorList>
    </citation>
    <scope>NUCLEOTIDE SEQUENCE [LARGE SCALE GENOMIC DNA]</scope>
    <source>
        <strain evidence="2 3">WSH-002</strain>
    </source>
</reference>
<evidence type="ECO:0000256" key="1">
    <source>
        <dbReference type="SAM" id="Phobius"/>
    </source>
</evidence>
<dbReference type="Proteomes" id="UP000001283">
    <property type="component" value="Chromosome"/>
</dbReference>
<dbReference type="InterPro" id="IPR021529">
    <property type="entry name" value="DUF2798"/>
</dbReference>
<name>A0A8D3WZ64_PRIMW</name>
<proteinExistence type="predicted"/>